<dbReference type="AlphaFoldDB" id="A0A6N7WLV1"/>
<accession>A0A6N7WLV1</accession>
<evidence type="ECO:0000313" key="6">
    <source>
        <dbReference type="Proteomes" id="UP000471052"/>
    </source>
</evidence>
<dbReference type="EMBL" id="VUNP01000001">
    <property type="protein sequence ID" value="MST52913.1"/>
    <property type="molecule type" value="Genomic_DNA"/>
</dbReference>
<organism evidence="4 6">
    <name type="scientific">Streptococcus alactolyticus</name>
    <dbReference type="NCBI Taxonomy" id="29389"/>
    <lineage>
        <taxon>Bacteria</taxon>
        <taxon>Bacillati</taxon>
        <taxon>Bacillota</taxon>
        <taxon>Bacilli</taxon>
        <taxon>Lactobacillales</taxon>
        <taxon>Streptococcaceae</taxon>
        <taxon>Streptococcus</taxon>
    </lineage>
</organism>
<dbReference type="RefSeq" id="WP_154454141.1">
    <property type="nucleotide sequence ID" value="NZ_BRXN01000011.1"/>
</dbReference>
<evidence type="ECO:0000256" key="1">
    <source>
        <dbReference type="ARBA" id="ARBA00009067"/>
    </source>
</evidence>
<dbReference type="GO" id="GO:0080120">
    <property type="term" value="P:CAAX-box protein maturation"/>
    <property type="evidence" value="ECO:0007669"/>
    <property type="project" value="UniProtKB-ARBA"/>
</dbReference>
<dbReference type="OrthoDB" id="8607342at2"/>
<dbReference type="EMBL" id="CP114883">
    <property type="protein sequence ID" value="WBB06510.1"/>
    <property type="molecule type" value="Genomic_DNA"/>
</dbReference>
<dbReference type="PANTHER" id="PTHR36435">
    <property type="entry name" value="SLR1288 PROTEIN"/>
    <property type="match status" value="1"/>
</dbReference>
<dbReference type="Proteomes" id="UP001212085">
    <property type="component" value="Chromosome"/>
</dbReference>
<keyword evidence="7" id="KW-1185">Reference proteome</keyword>
<keyword evidence="2" id="KW-0472">Membrane</keyword>
<dbReference type="GO" id="GO:0008237">
    <property type="term" value="F:metallopeptidase activity"/>
    <property type="evidence" value="ECO:0007669"/>
    <property type="project" value="UniProtKB-KW"/>
</dbReference>
<feature type="transmembrane region" description="Helical" evidence="2">
    <location>
        <begin position="115"/>
        <end position="132"/>
    </location>
</feature>
<dbReference type="Pfam" id="PF02517">
    <property type="entry name" value="Rce1-like"/>
    <property type="match status" value="1"/>
</dbReference>
<feature type="transmembrane region" description="Helical" evidence="2">
    <location>
        <begin position="144"/>
        <end position="162"/>
    </location>
</feature>
<feature type="domain" description="CAAX prenyl protease 2/Lysostaphin resistance protein A-like" evidence="3">
    <location>
        <begin position="116"/>
        <end position="204"/>
    </location>
</feature>
<dbReference type="GeneID" id="99637358"/>
<evidence type="ECO:0000313" key="7">
    <source>
        <dbReference type="Proteomes" id="UP001212085"/>
    </source>
</evidence>
<dbReference type="PANTHER" id="PTHR36435:SF1">
    <property type="entry name" value="CAAX AMINO TERMINAL PROTEASE FAMILY PROTEIN"/>
    <property type="match status" value="1"/>
</dbReference>
<feature type="transmembrane region" description="Helical" evidence="2">
    <location>
        <begin position="36"/>
        <end position="55"/>
    </location>
</feature>
<keyword evidence="4" id="KW-0482">Metalloprotease</keyword>
<evidence type="ECO:0000259" key="3">
    <source>
        <dbReference type="Pfam" id="PF02517"/>
    </source>
</evidence>
<keyword evidence="4" id="KW-0645">Protease</keyword>
<name>A0A6N7WLV1_STRAY</name>
<evidence type="ECO:0000256" key="2">
    <source>
        <dbReference type="SAM" id="Phobius"/>
    </source>
</evidence>
<proteinExistence type="inferred from homology"/>
<evidence type="ECO:0000313" key="5">
    <source>
        <dbReference type="EMBL" id="WBB06510.1"/>
    </source>
</evidence>
<dbReference type="InterPro" id="IPR003675">
    <property type="entry name" value="Rce1/LyrA-like_dom"/>
</dbReference>
<feature type="transmembrane region" description="Helical" evidence="2">
    <location>
        <begin position="75"/>
        <end position="95"/>
    </location>
</feature>
<sequence>MKRFVTAVGYFFLAFALIFLEQLPTVFIRANQPFNQTLGITLALLVVSIFTIYVARRVGFLKQLEDLKTWQAWKIILIGFTALTVVKYIGGVILVLEKGLDANTGNQAAIEQVGMSPILLITLTVITAPIVEETVMRGLILGKVFNNSYLGVLLSSFLFGLLHMPTDLGSWIIYGGMGLVLALIYHRTQKLEYTIAVHFINNALGVLFMLLL</sequence>
<dbReference type="GO" id="GO:0004175">
    <property type="term" value="F:endopeptidase activity"/>
    <property type="evidence" value="ECO:0007669"/>
    <property type="project" value="UniProtKB-ARBA"/>
</dbReference>
<feature type="transmembrane region" description="Helical" evidence="2">
    <location>
        <begin position="168"/>
        <end position="186"/>
    </location>
</feature>
<dbReference type="InterPro" id="IPR052710">
    <property type="entry name" value="CAAX_protease"/>
</dbReference>
<reference evidence="5 7" key="2">
    <citation type="submission" date="2022-12" db="EMBL/GenBank/DDBJ databases">
        <title>Streptococcus alactolyticus LGM, complete genome.</title>
        <authorList>
            <person name="Liu Z."/>
            <person name="Mu C."/>
            <person name="Zhu W."/>
        </authorList>
    </citation>
    <scope>NUCLEOTIDE SEQUENCE [LARGE SCALE GENOMIC DNA]</scope>
    <source>
        <strain evidence="5 7">LGM</strain>
    </source>
</reference>
<dbReference type="GO" id="GO:0006508">
    <property type="term" value="P:proteolysis"/>
    <property type="evidence" value="ECO:0007669"/>
    <property type="project" value="UniProtKB-KW"/>
</dbReference>
<protein>
    <submittedName>
        <fullName evidence="4">CPBP family intramembrane metalloprotease</fullName>
    </submittedName>
    <submittedName>
        <fullName evidence="5">Type II CAAX endopeptidase family protein</fullName>
    </submittedName>
</protein>
<gene>
    <name evidence="4" type="ORF">FYJ82_00330</name>
    <name evidence="5" type="ORF">O6R09_00725</name>
</gene>
<reference evidence="4 6" key="1">
    <citation type="submission" date="2019-08" db="EMBL/GenBank/DDBJ databases">
        <title>In-depth cultivation of the pig gut microbiome towards novel bacterial diversity and tailored functional studies.</title>
        <authorList>
            <person name="Wylensek D."/>
            <person name="Hitch T.C.A."/>
            <person name="Clavel T."/>
        </authorList>
    </citation>
    <scope>NUCLEOTIDE SEQUENCE [LARGE SCALE GENOMIC DNA]</scope>
    <source>
        <strain evidence="4 6">BL-178-WT-3A</strain>
    </source>
</reference>
<keyword evidence="2" id="KW-0812">Transmembrane</keyword>
<comment type="similarity">
    <text evidence="1">Belongs to the UPF0177 family.</text>
</comment>
<keyword evidence="4" id="KW-0378">Hydrolase</keyword>
<feature type="transmembrane region" description="Helical" evidence="2">
    <location>
        <begin position="193"/>
        <end position="211"/>
    </location>
</feature>
<dbReference type="Proteomes" id="UP000471052">
    <property type="component" value="Unassembled WGS sequence"/>
</dbReference>
<evidence type="ECO:0000313" key="4">
    <source>
        <dbReference type="EMBL" id="MST52913.1"/>
    </source>
</evidence>
<keyword evidence="2" id="KW-1133">Transmembrane helix</keyword>